<accession>A0ABT9PRC2</accession>
<comment type="caution">
    <text evidence="1">The sequence shown here is derived from an EMBL/GenBank/DDBJ whole genome shotgun (WGS) entry which is preliminary data.</text>
</comment>
<reference evidence="1 2" key="1">
    <citation type="submission" date="2023-07" db="EMBL/GenBank/DDBJ databases">
        <title>Sorghum-associated microbial communities from plants grown in Nebraska, USA.</title>
        <authorList>
            <person name="Schachtman D."/>
        </authorList>
    </citation>
    <scope>NUCLEOTIDE SEQUENCE [LARGE SCALE GENOMIC DNA]</scope>
    <source>
        <strain evidence="1 2">DS1307</strain>
    </source>
</reference>
<dbReference type="PANTHER" id="PTHR45458:SF1">
    <property type="entry name" value="SHORT CHAIN DEHYDROGENASE"/>
    <property type="match status" value="1"/>
</dbReference>
<sequence length="237" mass="25270">MSIDFTTPIPQSLQHGFNAVVIGASGGIGSSIFDRLKTHPNIGDLNGLSRSQDSFDLLDETKISAAAERLSGKPIHLLVCATGVLTVGDRGPEKALREIDPEIMLKQFRVNAIGPALVAKHFLPLLDKQARSVAFFLSARVGSIGDNRLGGWISYRSSKAALNQVVKTASIEISRTHPRAVIAAVHPGTVRTSLSNPYSGRHATVSADEAAASILKAVDGLTETGRYIAYDGSEIEW</sequence>
<name>A0ABT9PRC2_9HYPH</name>
<dbReference type="SUPFAM" id="SSF51735">
    <property type="entry name" value="NAD(P)-binding Rossmann-fold domains"/>
    <property type="match status" value="1"/>
</dbReference>
<dbReference type="InterPro" id="IPR036291">
    <property type="entry name" value="NAD(P)-bd_dom_sf"/>
</dbReference>
<dbReference type="Proteomes" id="UP001241472">
    <property type="component" value="Unassembled WGS sequence"/>
</dbReference>
<dbReference type="EMBL" id="JAUSRF010000005">
    <property type="protein sequence ID" value="MDP9837008.1"/>
    <property type="molecule type" value="Genomic_DNA"/>
</dbReference>
<dbReference type="PRINTS" id="PR00081">
    <property type="entry name" value="GDHRDH"/>
</dbReference>
<dbReference type="InterPro" id="IPR052184">
    <property type="entry name" value="SDR_enzymes"/>
</dbReference>
<gene>
    <name evidence="1" type="ORF">J2T09_001760</name>
</gene>
<evidence type="ECO:0000313" key="1">
    <source>
        <dbReference type="EMBL" id="MDP9837008.1"/>
    </source>
</evidence>
<dbReference type="Gene3D" id="3.40.50.720">
    <property type="entry name" value="NAD(P)-binding Rossmann-like Domain"/>
    <property type="match status" value="1"/>
</dbReference>
<keyword evidence="2" id="KW-1185">Reference proteome</keyword>
<protein>
    <submittedName>
        <fullName evidence="1">NAD(P)-dependent dehydrogenase (Short-subunit alcohol dehydrogenase family)</fullName>
    </submittedName>
</protein>
<dbReference type="RefSeq" id="WP_306833320.1">
    <property type="nucleotide sequence ID" value="NZ_JAUSRF010000005.1"/>
</dbReference>
<proteinExistence type="predicted"/>
<dbReference type="Pfam" id="PF13561">
    <property type="entry name" value="adh_short_C2"/>
    <property type="match status" value="1"/>
</dbReference>
<evidence type="ECO:0000313" key="2">
    <source>
        <dbReference type="Proteomes" id="UP001241472"/>
    </source>
</evidence>
<dbReference type="PANTHER" id="PTHR45458">
    <property type="entry name" value="SHORT-CHAIN DEHYDROGENASE/REDUCTASE SDR"/>
    <property type="match status" value="1"/>
</dbReference>
<organism evidence="1 2">
    <name type="scientific">Neorhizobium huautlense</name>
    <dbReference type="NCBI Taxonomy" id="67774"/>
    <lineage>
        <taxon>Bacteria</taxon>
        <taxon>Pseudomonadati</taxon>
        <taxon>Pseudomonadota</taxon>
        <taxon>Alphaproteobacteria</taxon>
        <taxon>Hyphomicrobiales</taxon>
        <taxon>Rhizobiaceae</taxon>
        <taxon>Rhizobium/Agrobacterium group</taxon>
        <taxon>Neorhizobium</taxon>
    </lineage>
</organism>
<dbReference type="InterPro" id="IPR002347">
    <property type="entry name" value="SDR_fam"/>
</dbReference>